<comment type="caution">
    <text evidence="1">The sequence shown here is derived from an EMBL/GenBank/DDBJ whole genome shotgun (WGS) entry which is preliminary data.</text>
</comment>
<reference evidence="1 3" key="1">
    <citation type="submission" date="2017-11" db="EMBL/GenBank/DDBJ databases">
        <title>The genome of Rhizophagus clarus HR1 reveals common genetic basis of auxotrophy among arbuscular mycorrhizal fungi.</title>
        <authorList>
            <person name="Kobayashi Y."/>
        </authorList>
    </citation>
    <scope>NUCLEOTIDE SEQUENCE [LARGE SCALE GENOMIC DNA]</scope>
    <source>
        <strain evidence="1 3">HR1</strain>
    </source>
</reference>
<dbReference type="Proteomes" id="UP000615446">
    <property type="component" value="Unassembled WGS sequence"/>
</dbReference>
<dbReference type="AlphaFoldDB" id="A0A2Z6QF70"/>
<dbReference type="EMBL" id="BLAL01000218">
    <property type="protein sequence ID" value="GES92826.1"/>
    <property type="molecule type" value="Genomic_DNA"/>
</dbReference>
<reference evidence="2" key="2">
    <citation type="submission" date="2019-10" db="EMBL/GenBank/DDBJ databases">
        <title>Conservation and host-specific expression of non-tandemly repeated heterogenous ribosome RNA gene in arbuscular mycorrhizal fungi.</title>
        <authorList>
            <person name="Maeda T."/>
            <person name="Kobayashi Y."/>
            <person name="Nakagawa T."/>
            <person name="Ezawa T."/>
            <person name="Yamaguchi K."/>
            <person name="Bino T."/>
            <person name="Nishimoto Y."/>
            <person name="Shigenobu S."/>
            <person name="Kawaguchi M."/>
        </authorList>
    </citation>
    <scope>NUCLEOTIDE SEQUENCE</scope>
    <source>
        <strain evidence="2">HR1</strain>
    </source>
</reference>
<name>A0A2Z6QF70_9GLOM</name>
<evidence type="ECO:0000313" key="2">
    <source>
        <dbReference type="EMBL" id="GES92826.1"/>
    </source>
</evidence>
<keyword evidence="3" id="KW-1185">Reference proteome</keyword>
<sequence length="74" mass="8596">MSTSKSYPGQDTLISYLKERNNKSYHGFLNIYRDVIIASLTSDLSWSDNAWTSNYIREVENIFADQEIVESLKQ</sequence>
<evidence type="ECO:0000313" key="3">
    <source>
        <dbReference type="Proteomes" id="UP000247702"/>
    </source>
</evidence>
<protein>
    <submittedName>
        <fullName evidence="1">Uncharacterized protein</fullName>
    </submittedName>
</protein>
<proteinExistence type="predicted"/>
<organism evidence="1 3">
    <name type="scientific">Rhizophagus clarus</name>
    <dbReference type="NCBI Taxonomy" id="94130"/>
    <lineage>
        <taxon>Eukaryota</taxon>
        <taxon>Fungi</taxon>
        <taxon>Fungi incertae sedis</taxon>
        <taxon>Mucoromycota</taxon>
        <taxon>Glomeromycotina</taxon>
        <taxon>Glomeromycetes</taxon>
        <taxon>Glomerales</taxon>
        <taxon>Glomeraceae</taxon>
        <taxon>Rhizophagus</taxon>
    </lineage>
</organism>
<dbReference type="OrthoDB" id="2393444at2759"/>
<evidence type="ECO:0000313" key="1">
    <source>
        <dbReference type="EMBL" id="GBB88185.1"/>
    </source>
</evidence>
<dbReference type="Proteomes" id="UP000247702">
    <property type="component" value="Unassembled WGS sequence"/>
</dbReference>
<dbReference type="EMBL" id="BEXD01000526">
    <property type="protein sequence ID" value="GBB88185.1"/>
    <property type="molecule type" value="Genomic_DNA"/>
</dbReference>
<gene>
    <name evidence="2" type="ORF">RCL2_001958500</name>
    <name evidence="1" type="ORF">RclHR1_14710002</name>
</gene>
<accession>A0A2Z6QF70</accession>